<dbReference type="RefSeq" id="WP_135848097.1">
    <property type="nucleotide sequence ID" value="NZ_CP035089.1"/>
</dbReference>
<evidence type="ECO:0000256" key="1">
    <source>
        <dbReference type="SAM" id="MobiDB-lite"/>
    </source>
</evidence>
<feature type="compositionally biased region" description="Basic and acidic residues" evidence="1">
    <location>
        <begin position="56"/>
        <end position="65"/>
    </location>
</feature>
<evidence type="ECO:0008006" key="5">
    <source>
        <dbReference type="Google" id="ProtNLM"/>
    </source>
</evidence>
<dbReference type="AlphaFoldDB" id="A0A4P7PQV0"/>
<keyword evidence="3" id="KW-0614">Plasmid</keyword>
<accession>A0A4P7PQV0</accession>
<dbReference type="Proteomes" id="UP000296468">
    <property type="component" value="Plasmid p11K1"/>
</dbReference>
<evidence type="ECO:0000313" key="4">
    <source>
        <dbReference type="Proteomes" id="UP000296468"/>
    </source>
</evidence>
<keyword evidence="2" id="KW-0812">Transmembrane</keyword>
<proteinExistence type="predicted"/>
<dbReference type="KEGG" id="pvk:EPZ47_29960"/>
<keyword evidence="2" id="KW-1133">Transmembrane helix</keyword>
<keyword evidence="2" id="KW-0472">Membrane</keyword>
<name>A0A4P7PQV0_9PSED</name>
<evidence type="ECO:0000313" key="3">
    <source>
        <dbReference type="EMBL" id="QBZ92920.1"/>
    </source>
</evidence>
<gene>
    <name evidence="3" type="ORF">EPZ47_29960</name>
</gene>
<protein>
    <recommendedName>
        <fullName evidence="5">TraX protein</fullName>
    </recommendedName>
</protein>
<feature type="transmembrane region" description="Helical" evidence="2">
    <location>
        <begin position="97"/>
        <end position="118"/>
    </location>
</feature>
<feature type="region of interest" description="Disordered" evidence="1">
    <location>
        <begin position="54"/>
        <end position="77"/>
    </location>
</feature>
<dbReference type="OrthoDB" id="6866190at2"/>
<feature type="transmembrane region" description="Helical" evidence="2">
    <location>
        <begin position="124"/>
        <end position="143"/>
    </location>
</feature>
<geneLocation type="plasmid" evidence="4">
    <name>p11k1</name>
</geneLocation>
<evidence type="ECO:0000256" key="2">
    <source>
        <dbReference type="SAM" id="Phobius"/>
    </source>
</evidence>
<dbReference type="EMBL" id="CP035089">
    <property type="protein sequence ID" value="QBZ92920.1"/>
    <property type="molecule type" value="Genomic_DNA"/>
</dbReference>
<sequence>MNAKQTSKKAGQIALRLIWPGAAIKKTIEHTRSSKEQHKKNLEHIRALYQVVRKSSKPESKESSRTDCTFEEAMNNREPGSPSIPALYDLFLFKKRLALAAGTAFITLGIYAMVNATWLGMTTLLASPPVFFMVALSAQLRLWQLRTRRLSQTERGSLQDFISEIRGWWWTVLDPELSRKKGAHP</sequence>
<organism evidence="3 4">
    <name type="scientific">Pseudomonas viciae</name>
    <dbReference type="NCBI Taxonomy" id="2505979"/>
    <lineage>
        <taxon>Bacteria</taxon>
        <taxon>Pseudomonadati</taxon>
        <taxon>Pseudomonadota</taxon>
        <taxon>Gammaproteobacteria</taxon>
        <taxon>Pseudomonadales</taxon>
        <taxon>Pseudomonadaceae</taxon>
        <taxon>Pseudomonas</taxon>
    </lineage>
</organism>
<reference evidence="3 4" key="1">
    <citation type="journal article" date="2019" name="Front. Microbiol.">
        <title>In silico and Genetic Analyses of Cyclic Lipopeptide Synthetic Gene Clusters in Pseudomonas sp. 11K1.</title>
        <authorList>
            <person name="Zhao H."/>
            <person name="Liu Y.P."/>
            <person name="Zhang L.Q."/>
        </authorList>
    </citation>
    <scope>NUCLEOTIDE SEQUENCE [LARGE SCALE GENOMIC DNA]</scope>
    <source>
        <strain evidence="3 4">11K1</strain>
        <plasmid evidence="4">p11k1</plasmid>
    </source>
</reference>